<dbReference type="Proteomes" id="UP000440732">
    <property type="component" value="Unassembled WGS sequence"/>
</dbReference>
<dbReference type="AlphaFoldDB" id="A0A6A3PI72"/>
<reference evidence="1 2" key="1">
    <citation type="submission" date="2018-08" db="EMBL/GenBank/DDBJ databases">
        <title>Genomic investigation of the strawberry pathogen Phytophthora fragariae indicates pathogenicity is determined by transcriptional variation in three key races.</title>
        <authorList>
            <person name="Adams T.M."/>
            <person name="Armitage A.D."/>
            <person name="Sobczyk M.K."/>
            <person name="Bates H.J."/>
            <person name="Dunwell J.M."/>
            <person name="Nellist C.F."/>
            <person name="Harrison R.J."/>
        </authorList>
    </citation>
    <scope>NUCLEOTIDE SEQUENCE [LARGE SCALE GENOMIC DNA]</scope>
    <source>
        <strain evidence="1 2">NOV-5</strain>
    </source>
</reference>
<proteinExistence type="predicted"/>
<comment type="caution">
    <text evidence="1">The sequence shown here is derived from an EMBL/GenBank/DDBJ whole genome shotgun (WGS) entry which is preliminary data.</text>
</comment>
<gene>
    <name evidence="1" type="ORF">PF006_g33027</name>
</gene>
<dbReference type="EMBL" id="QXGA01010614">
    <property type="protein sequence ID" value="KAE9055234.1"/>
    <property type="molecule type" value="Genomic_DNA"/>
</dbReference>
<evidence type="ECO:0000313" key="2">
    <source>
        <dbReference type="Proteomes" id="UP000440732"/>
    </source>
</evidence>
<evidence type="ECO:0000313" key="1">
    <source>
        <dbReference type="EMBL" id="KAE9055234.1"/>
    </source>
</evidence>
<protein>
    <submittedName>
        <fullName evidence="1">Uncharacterized protein</fullName>
    </submittedName>
</protein>
<accession>A0A6A3PI72</accession>
<name>A0A6A3PI72_9STRA</name>
<feature type="non-terminal residue" evidence="1">
    <location>
        <position position="1"/>
    </location>
</feature>
<organism evidence="1 2">
    <name type="scientific">Phytophthora fragariae</name>
    <dbReference type="NCBI Taxonomy" id="53985"/>
    <lineage>
        <taxon>Eukaryota</taxon>
        <taxon>Sar</taxon>
        <taxon>Stramenopiles</taxon>
        <taxon>Oomycota</taxon>
        <taxon>Peronosporomycetes</taxon>
        <taxon>Peronosporales</taxon>
        <taxon>Peronosporaceae</taxon>
        <taxon>Phytophthora</taxon>
    </lineage>
</organism>
<sequence>VLLAPEIAHSEKLTNDKLSGRWGRVANVGGLVTARYRAGLLGCIQTFECRTIRRSNHCWSCQDYSCLASLLLVVSS</sequence>